<dbReference type="EMBL" id="BLXT01004927">
    <property type="protein sequence ID" value="GFO18076.1"/>
    <property type="molecule type" value="Genomic_DNA"/>
</dbReference>
<proteinExistence type="predicted"/>
<name>A0AAV4BGU5_9GAST</name>
<dbReference type="InterPro" id="IPR036397">
    <property type="entry name" value="RNaseH_sf"/>
</dbReference>
<gene>
    <name evidence="2" type="ORF">PoB_004458100</name>
</gene>
<dbReference type="AlphaFoldDB" id="A0AAV4BGU5"/>
<dbReference type="PANTHER" id="PTHR19303">
    <property type="entry name" value="TRANSPOSON"/>
    <property type="match status" value="1"/>
</dbReference>
<comment type="caution">
    <text evidence="2">The sequence shown here is derived from an EMBL/GenBank/DDBJ whole genome shotgun (WGS) entry which is preliminary data.</text>
</comment>
<dbReference type="GO" id="GO:0005634">
    <property type="term" value="C:nucleus"/>
    <property type="evidence" value="ECO:0007669"/>
    <property type="project" value="TreeGrafter"/>
</dbReference>
<dbReference type="PANTHER" id="PTHR19303:SF74">
    <property type="entry name" value="POGO TRANSPOSABLE ELEMENT WITH KRAB DOMAIN"/>
    <property type="match status" value="1"/>
</dbReference>
<feature type="domain" description="DDE-1" evidence="1">
    <location>
        <begin position="7"/>
        <end position="130"/>
    </location>
</feature>
<sequence>MEGFPGAHFAKSANGWIDSEIFATWLSTSFVPAMAHLQKPVLLFADGHSTHLTLAMHEICREHNIILYQLPSHSSHIVQPLDLFSFKNFKQASGEKVIKFQEENSDTLTKQHFSKVFRKAWDRRATTETFSRTDLKPQEYFLGIRKSLTEQNWLLTECLLRTAMM</sequence>
<organism evidence="2 3">
    <name type="scientific">Plakobranchus ocellatus</name>
    <dbReference type="NCBI Taxonomy" id="259542"/>
    <lineage>
        <taxon>Eukaryota</taxon>
        <taxon>Metazoa</taxon>
        <taxon>Spiralia</taxon>
        <taxon>Lophotrochozoa</taxon>
        <taxon>Mollusca</taxon>
        <taxon>Gastropoda</taxon>
        <taxon>Heterobranchia</taxon>
        <taxon>Euthyneura</taxon>
        <taxon>Panpulmonata</taxon>
        <taxon>Sacoglossa</taxon>
        <taxon>Placobranchoidea</taxon>
        <taxon>Plakobranchidae</taxon>
        <taxon>Plakobranchus</taxon>
    </lineage>
</organism>
<dbReference type="InterPro" id="IPR004875">
    <property type="entry name" value="DDE_SF_endonuclease_dom"/>
</dbReference>
<evidence type="ECO:0000313" key="2">
    <source>
        <dbReference type="EMBL" id="GFO18076.1"/>
    </source>
</evidence>
<dbReference type="Gene3D" id="3.30.420.10">
    <property type="entry name" value="Ribonuclease H-like superfamily/Ribonuclease H"/>
    <property type="match status" value="1"/>
</dbReference>
<protein>
    <submittedName>
        <fullName evidence="2">Jerky protein</fullName>
    </submittedName>
</protein>
<dbReference type="Proteomes" id="UP000735302">
    <property type="component" value="Unassembled WGS sequence"/>
</dbReference>
<dbReference type="InterPro" id="IPR050863">
    <property type="entry name" value="CenT-Element_Derived"/>
</dbReference>
<reference evidence="2 3" key="1">
    <citation type="journal article" date="2021" name="Elife">
        <title>Chloroplast acquisition without the gene transfer in kleptoplastic sea slugs, Plakobranchus ocellatus.</title>
        <authorList>
            <person name="Maeda T."/>
            <person name="Takahashi S."/>
            <person name="Yoshida T."/>
            <person name="Shimamura S."/>
            <person name="Takaki Y."/>
            <person name="Nagai Y."/>
            <person name="Toyoda A."/>
            <person name="Suzuki Y."/>
            <person name="Arimoto A."/>
            <person name="Ishii H."/>
            <person name="Satoh N."/>
            <person name="Nishiyama T."/>
            <person name="Hasebe M."/>
            <person name="Maruyama T."/>
            <person name="Minagawa J."/>
            <person name="Obokata J."/>
            <person name="Shigenobu S."/>
        </authorList>
    </citation>
    <scope>NUCLEOTIDE SEQUENCE [LARGE SCALE GENOMIC DNA]</scope>
</reference>
<dbReference type="GO" id="GO:0003677">
    <property type="term" value="F:DNA binding"/>
    <property type="evidence" value="ECO:0007669"/>
    <property type="project" value="TreeGrafter"/>
</dbReference>
<evidence type="ECO:0000259" key="1">
    <source>
        <dbReference type="Pfam" id="PF03184"/>
    </source>
</evidence>
<keyword evidence="3" id="KW-1185">Reference proteome</keyword>
<dbReference type="Pfam" id="PF03184">
    <property type="entry name" value="DDE_1"/>
    <property type="match status" value="1"/>
</dbReference>
<accession>A0AAV4BGU5</accession>
<evidence type="ECO:0000313" key="3">
    <source>
        <dbReference type="Proteomes" id="UP000735302"/>
    </source>
</evidence>